<gene>
    <name evidence="5" type="ORF">B0A72_14820</name>
    <name evidence="6" type="ORF">SAMN05444387_1194</name>
</gene>
<dbReference type="GO" id="GO:0003700">
    <property type="term" value="F:DNA-binding transcription factor activity"/>
    <property type="evidence" value="ECO:0007669"/>
    <property type="project" value="InterPro"/>
</dbReference>
<keyword evidence="1" id="KW-0805">Transcription regulation</keyword>
<evidence type="ECO:0000256" key="3">
    <source>
        <dbReference type="ARBA" id="ARBA00023163"/>
    </source>
</evidence>
<dbReference type="AlphaFoldDB" id="A0AB36NZE0"/>
<dbReference type="PANTHER" id="PTHR43280">
    <property type="entry name" value="ARAC-FAMILY TRANSCRIPTIONAL REGULATOR"/>
    <property type="match status" value="1"/>
</dbReference>
<dbReference type="PROSITE" id="PS01124">
    <property type="entry name" value="HTH_ARAC_FAMILY_2"/>
    <property type="match status" value="1"/>
</dbReference>
<evidence type="ECO:0000259" key="4">
    <source>
        <dbReference type="PROSITE" id="PS01124"/>
    </source>
</evidence>
<evidence type="ECO:0000256" key="1">
    <source>
        <dbReference type="ARBA" id="ARBA00023015"/>
    </source>
</evidence>
<evidence type="ECO:0000313" key="8">
    <source>
        <dbReference type="Proteomes" id="UP000198431"/>
    </source>
</evidence>
<dbReference type="PANTHER" id="PTHR43280:SF2">
    <property type="entry name" value="HTH-TYPE TRANSCRIPTIONAL REGULATOR EXSA"/>
    <property type="match status" value="1"/>
</dbReference>
<sequence length="290" mass="33564">MRKNKNKIPVNTMDNTFRLGISIDKNSIKKSDFKTSNQEEEATQAHRDEGYTFHILEQGEVTIEIDFQTYCISSPAVVYLHPDQVHKMLDIDDIIVCTMSISNANLNEGYLKILEDLSPTAPLSLSREDSLTISSIFLLCLKFYRQKESKMYFPLLKDSCNTLIGFLLSQFLIIKKLEDNFSRFDKVAKTFRKLLEKNYCTLKRPGEYAALLHISTSYLNECVKESTGYSVSYLIQDRIILEAKRLLYHTDKSVKEIAFELGYSDYPYFTRLFSKVTGISAITFRRKNHD</sequence>
<dbReference type="RefSeq" id="WP_073394119.1">
    <property type="nucleotide sequence ID" value="NZ_FRBX01000001.1"/>
</dbReference>
<keyword evidence="7" id="KW-1185">Reference proteome</keyword>
<dbReference type="EMBL" id="MUHB01000012">
    <property type="protein sequence ID" value="OXB03770.1"/>
    <property type="molecule type" value="Genomic_DNA"/>
</dbReference>
<accession>A0AB36NZE0</accession>
<dbReference type="InterPro" id="IPR037923">
    <property type="entry name" value="HTH-like"/>
</dbReference>
<dbReference type="Gene3D" id="1.10.10.60">
    <property type="entry name" value="Homeodomain-like"/>
    <property type="match status" value="1"/>
</dbReference>
<dbReference type="GO" id="GO:0043565">
    <property type="term" value="F:sequence-specific DNA binding"/>
    <property type="evidence" value="ECO:0007669"/>
    <property type="project" value="InterPro"/>
</dbReference>
<name>A0AB36NZE0_9FLAO</name>
<organism evidence="5 8">
    <name type="scientific">Flavobacterium pectinovorum</name>
    <dbReference type="NCBI Taxonomy" id="29533"/>
    <lineage>
        <taxon>Bacteria</taxon>
        <taxon>Pseudomonadati</taxon>
        <taxon>Bacteroidota</taxon>
        <taxon>Flavobacteriia</taxon>
        <taxon>Flavobacteriales</taxon>
        <taxon>Flavobacteriaceae</taxon>
        <taxon>Flavobacterium</taxon>
    </lineage>
</organism>
<evidence type="ECO:0000313" key="5">
    <source>
        <dbReference type="EMBL" id="OXB03770.1"/>
    </source>
</evidence>
<dbReference type="SMART" id="SM00342">
    <property type="entry name" value="HTH_ARAC"/>
    <property type="match status" value="1"/>
</dbReference>
<dbReference type="Pfam" id="PF12833">
    <property type="entry name" value="HTH_18"/>
    <property type="match status" value="1"/>
</dbReference>
<protein>
    <submittedName>
        <fullName evidence="5">AraC family transcriptional regulator</fullName>
    </submittedName>
    <submittedName>
        <fullName evidence="6">AraC-type DNA-binding protein</fullName>
    </submittedName>
</protein>
<dbReference type="InterPro" id="IPR003313">
    <property type="entry name" value="AraC-bd"/>
</dbReference>
<keyword evidence="2 6" id="KW-0238">DNA-binding</keyword>
<evidence type="ECO:0000313" key="7">
    <source>
        <dbReference type="Proteomes" id="UP000184216"/>
    </source>
</evidence>
<feature type="domain" description="HTH araC/xylS-type" evidence="4">
    <location>
        <begin position="185"/>
        <end position="287"/>
    </location>
</feature>
<dbReference type="SUPFAM" id="SSF51215">
    <property type="entry name" value="Regulatory protein AraC"/>
    <property type="match status" value="1"/>
</dbReference>
<keyword evidence="3" id="KW-0804">Transcription</keyword>
<dbReference type="SUPFAM" id="SSF46689">
    <property type="entry name" value="Homeodomain-like"/>
    <property type="match status" value="1"/>
</dbReference>
<reference evidence="5 8" key="1">
    <citation type="submission" date="2016-11" db="EMBL/GenBank/DDBJ databases">
        <title>Whole genomes of Flavobacteriaceae.</title>
        <authorList>
            <person name="Stine C."/>
            <person name="Li C."/>
            <person name="Tadesse D."/>
        </authorList>
    </citation>
    <scope>NUCLEOTIDE SEQUENCE [LARGE SCALE GENOMIC DNA]</scope>
    <source>
        <strain evidence="5 8">ATCC 19366</strain>
    </source>
</reference>
<dbReference type="Pfam" id="PF02311">
    <property type="entry name" value="AraC_binding"/>
    <property type="match status" value="1"/>
</dbReference>
<dbReference type="InterPro" id="IPR009057">
    <property type="entry name" value="Homeodomain-like_sf"/>
</dbReference>
<reference evidence="6 7" key="2">
    <citation type="submission" date="2016-11" db="EMBL/GenBank/DDBJ databases">
        <authorList>
            <person name="Varghese N."/>
            <person name="Submissions S."/>
        </authorList>
    </citation>
    <scope>NUCLEOTIDE SEQUENCE [LARGE SCALE GENOMIC DNA]</scope>
    <source>
        <strain evidence="6 7">DSM 6368</strain>
    </source>
</reference>
<dbReference type="InterPro" id="IPR018060">
    <property type="entry name" value="HTH_AraC"/>
</dbReference>
<dbReference type="Proteomes" id="UP000198431">
    <property type="component" value="Unassembled WGS sequence"/>
</dbReference>
<dbReference type="Proteomes" id="UP000184216">
    <property type="component" value="Unassembled WGS sequence"/>
</dbReference>
<evidence type="ECO:0000313" key="6">
    <source>
        <dbReference type="EMBL" id="SHL67055.1"/>
    </source>
</evidence>
<dbReference type="EMBL" id="FRBX01000001">
    <property type="protein sequence ID" value="SHL67055.1"/>
    <property type="molecule type" value="Genomic_DNA"/>
</dbReference>
<proteinExistence type="predicted"/>
<evidence type="ECO:0000256" key="2">
    <source>
        <dbReference type="ARBA" id="ARBA00023125"/>
    </source>
</evidence>
<comment type="caution">
    <text evidence="5">The sequence shown here is derived from an EMBL/GenBank/DDBJ whole genome shotgun (WGS) entry which is preliminary data.</text>
</comment>